<dbReference type="AlphaFoldDB" id="A0A6A6K153"/>
<name>A0A6A6K153_WESOR</name>
<evidence type="ECO:0000313" key="4">
    <source>
        <dbReference type="EMBL" id="KAF2281079.1"/>
    </source>
</evidence>
<dbReference type="InterPro" id="IPR002347">
    <property type="entry name" value="SDR_fam"/>
</dbReference>
<reference evidence="4" key="1">
    <citation type="journal article" date="2020" name="Stud. Mycol.">
        <title>101 Dothideomycetes genomes: a test case for predicting lifestyles and emergence of pathogens.</title>
        <authorList>
            <person name="Haridas S."/>
            <person name="Albert R."/>
            <person name="Binder M."/>
            <person name="Bloem J."/>
            <person name="Labutti K."/>
            <person name="Salamov A."/>
            <person name="Andreopoulos B."/>
            <person name="Baker S."/>
            <person name="Barry K."/>
            <person name="Bills G."/>
            <person name="Bluhm B."/>
            <person name="Cannon C."/>
            <person name="Castanera R."/>
            <person name="Culley D."/>
            <person name="Daum C."/>
            <person name="Ezra D."/>
            <person name="Gonzalez J."/>
            <person name="Henrissat B."/>
            <person name="Kuo A."/>
            <person name="Liang C."/>
            <person name="Lipzen A."/>
            <person name="Lutzoni F."/>
            <person name="Magnuson J."/>
            <person name="Mondo S."/>
            <person name="Nolan M."/>
            <person name="Ohm R."/>
            <person name="Pangilinan J."/>
            <person name="Park H.-J."/>
            <person name="Ramirez L."/>
            <person name="Alfaro M."/>
            <person name="Sun H."/>
            <person name="Tritt A."/>
            <person name="Yoshinaga Y."/>
            <person name="Zwiers L.-H."/>
            <person name="Turgeon B."/>
            <person name="Goodwin S."/>
            <person name="Spatafora J."/>
            <person name="Crous P."/>
            <person name="Grigoriev I."/>
        </authorList>
    </citation>
    <scope>NUCLEOTIDE SEQUENCE</scope>
    <source>
        <strain evidence="4">CBS 379.55</strain>
    </source>
</reference>
<evidence type="ECO:0000256" key="3">
    <source>
        <dbReference type="SAM" id="SignalP"/>
    </source>
</evidence>
<evidence type="ECO:0000313" key="5">
    <source>
        <dbReference type="Proteomes" id="UP000800097"/>
    </source>
</evidence>
<protein>
    <submittedName>
        <fullName evidence="4">NAD(P)-binding protein</fullName>
    </submittedName>
</protein>
<dbReference type="OrthoDB" id="1274115at2759"/>
<dbReference type="GeneID" id="54549848"/>
<dbReference type="EMBL" id="ML986484">
    <property type="protein sequence ID" value="KAF2281079.1"/>
    <property type="molecule type" value="Genomic_DNA"/>
</dbReference>
<dbReference type="GO" id="GO:0016491">
    <property type="term" value="F:oxidoreductase activity"/>
    <property type="evidence" value="ECO:0007669"/>
    <property type="project" value="UniProtKB-KW"/>
</dbReference>
<gene>
    <name evidence="4" type="ORF">EI97DRAFT_409575</name>
</gene>
<feature type="chain" id="PRO_5025610309" evidence="3">
    <location>
        <begin position="19"/>
        <end position="304"/>
    </location>
</feature>
<proteinExistence type="inferred from homology"/>
<dbReference type="Gene3D" id="3.40.50.720">
    <property type="entry name" value="NAD(P)-binding Rossmann-like Domain"/>
    <property type="match status" value="1"/>
</dbReference>
<keyword evidence="2" id="KW-0560">Oxidoreductase</keyword>
<dbReference type="PANTHER" id="PTHR43976:SF16">
    <property type="entry name" value="SHORT-CHAIN DEHYDROGENASE_REDUCTASE FAMILY PROTEIN"/>
    <property type="match status" value="1"/>
</dbReference>
<dbReference type="PANTHER" id="PTHR43976">
    <property type="entry name" value="SHORT CHAIN DEHYDROGENASE"/>
    <property type="match status" value="1"/>
</dbReference>
<organism evidence="4 5">
    <name type="scientific">Westerdykella ornata</name>
    <dbReference type="NCBI Taxonomy" id="318751"/>
    <lineage>
        <taxon>Eukaryota</taxon>
        <taxon>Fungi</taxon>
        <taxon>Dikarya</taxon>
        <taxon>Ascomycota</taxon>
        <taxon>Pezizomycotina</taxon>
        <taxon>Dothideomycetes</taxon>
        <taxon>Pleosporomycetidae</taxon>
        <taxon>Pleosporales</taxon>
        <taxon>Sporormiaceae</taxon>
        <taxon>Westerdykella</taxon>
    </lineage>
</organism>
<dbReference type="RefSeq" id="XP_033658616.1">
    <property type="nucleotide sequence ID" value="XM_033796673.1"/>
</dbReference>
<dbReference type="Proteomes" id="UP000800097">
    <property type="component" value="Unassembled WGS sequence"/>
</dbReference>
<dbReference type="Pfam" id="PF00106">
    <property type="entry name" value="adh_short"/>
    <property type="match status" value="1"/>
</dbReference>
<comment type="similarity">
    <text evidence="1">Belongs to the short-chain dehydrogenases/reductases (SDR) family.</text>
</comment>
<sequence>MPQLTWLIRGWSSRLGEALLCSILARGDKVVATTRGNVSRISALAEARAKTFSLDVTAPLPEINAVIRKVLEDGQIDVLVNKRCLHRSWLGRRNLVSTILLSSVETNCFTVVKMTQAVLPHFREKNSGTVIFVGSSGGYCGTKHALDGWYDCLEQEAARLNIKSIISSSAFSVRKCFASENIKNQSTPIPDYDPVRNAVAEFVQHINGNQRGDPKEAAEVMIDVVKGEGKADGKVMPERLPLAPDCLATIRKKCVRNLAICNEWEDVIRSTAEEVECITYVSAVICLPLVSEFYWNISFSPLWT</sequence>
<keyword evidence="5" id="KW-1185">Reference proteome</keyword>
<feature type="signal peptide" evidence="3">
    <location>
        <begin position="1"/>
        <end position="18"/>
    </location>
</feature>
<accession>A0A6A6K153</accession>
<dbReference type="InterPro" id="IPR036291">
    <property type="entry name" value="NAD(P)-bd_dom_sf"/>
</dbReference>
<keyword evidence="3" id="KW-0732">Signal</keyword>
<evidence type="ECO:0000256" key="1">
    <source>
        <dbReference type="ARBA" id="ARBA00006484"/>
    </source>
</evidence>
<dbReference type="InterPro" id="IPR051911">
    <property type="entry name" value="SDR_oxidoreductase"/>
</dbReference>
<evidence type="ECO:0000256" key="2">
    <source>
        <dbReference type="ARBA" id="ARBA00023002"/>
    </source>
</evidence>
<dbReference type="SUPFAM" id="SSF51735">
    <property type="entry name" value="NAD(P)-binding Rossmann-fold domains"/>
    <property type="match status" value="1"/>
</dbReference>